<reference evidence="2" key="1">
    <citation type="journal article" date="2024" name="Proc. Natl. Acad. Sci. U.S.A.">
        <title>Extraordinary preservation of gene collinearity over three hundred million years revealed in homosporous lycophytes.</title>
        <authorList>
            <person name="Li C."/>
            <person name="Wickell D."/>
            <person name="Kuo L.Y."/>
            <person name="Chen X."/>
            <person name="Nie B."/>
            <person name="Liao X."/>
            <person name="Peng D."/>
            <person name="Ji J."/>
            <person name="Jenkins J."/>
            <person name="Williams M."/>
            <person name="Shu S."/>
            <person name="Plott C."/>
            <person name="Barry K."/>
            <person name="Rajasekar S."/>
            <person name="Grimwood J."/>
            <person name="Han X."/>
            <person name="Sun S."/>
            <person name="Hou Z."/>
            <person name="He W."/>
            <person name="Dai G."/>
            <person name="Sun C."/>
            <person name="Schmutz J."/>
            <person name="Leebens-Mack J.H."/>
            <person name="Li F.W."/>
            <person name="Wang L."/>
        </authorList>
    </citation>
    <scope>NUCLEOTIDE SEQUENCE [LARGE SCALE GENOMIC DNA]</scope>
    <source>
        <strain evidence="2">cv. PW_Plant_1</strain>
    </source>
</reference>
<comment type="caution">
    <text evidence="1">The sequence shown here is derived from an EMBL/GenBank/DDBJ whole genome shotgun (WGS) entry which is preliminary data.</text>
</comment>
<sequence>MSKVRKWMIEERGVRDEKIVMPDTAIKLFGKTIPLPLYLNPNTDVNTEKAMNATYISRKEPKFFNAPISFQEEETQFPPSSQEDEILPSLADEARSSSSSNSGCEEYKQGESSAPDELLTAPQLLDTKPASESREVQEKIKSDEDPQSTVSEERARRRPDKAVPCPRCESMDTKFCYYNNYNLNQPRHFCKNCQRYWTAGGSLRNVPVGAGRRKNKHAYAQHWHVLPSMTADPVEVAQQLISCAYPQTVNFPLDLLQSASKIGLPPVFTQDVCSLLSTSSDSSIANSIQKDRSEQAAVAYDQELRKSGYVSGQKAKPKDGDGCAGWAGVAPVFPLNGTWPLLYNMGWINSSFPASGGAIPPSSALTDTGTGDTWVGAQASPSIAGLPSAWSSAWNMSLRAAAAAIAAAAATSENSAELATMPVLGKHPRSDSAPEGKKAGSLWAPKSQRITGPGEAERSSFMAILGAAKKPESITTGSMFKAFQRKQTSQCDKHPANYLNANPAAMTRSTAFQESN</sequence>
<evidence type="ECO:0000313" key="2">
    <source>
        <dbReference type="Proteomes" id="UP001162992"/>
    </source>
</evidence>
<accession>A0ACC2AUK7</accession>
<dbReference type="Proteomes" id="UP001162992">
    <property type="component" value="Chromosome 19"/>
</dbReference>
<gene>
    <name evidence="1" type="ORF">O6H91_19G043000</name>
</gene>
<name>A0ACC2AUK7_DIPCM</name>
<dbReference type="EMBL" id="CM055110">
    <property type="protein sequence ID" value="KAJ7521224.1"/>
    <property type="molecule type" value="Genomic_DNA"/>
</dbReference>
<organism evidence="1 2">
    <name type="scientific">Diphasiastrum complanatum</name>
    <name type="common">Issler's clubmoss</name>
    <name type="synonym">Lycopodium complanatum</name>
    <dbReference type="NCBI Taxonomy" id="34168"/>
    <lineage>
        <taxon>Eukaryota</taxon>
        <taxon>Viridiplantae</taxon>
        <taxon>Streptophyta</taxon>
        <taxon>Embryophyta</taxon>
        <taxon>Tracheophyta</taxon>
        <taxon>Lycopodiopsida</taxon>
        <taxon>Lycopodiales</taxon>
        <taxon>Lycopodiaceae</taxon>
        <taxon>Lycopodioideae</taxon>
        <taxon>Diphasiastrum</taxon>
    </lineage>
</organism>
<protein>
    <submittedName>
        <fullName evidence="1">Uncharacterized protein</fullName>
    </submittedName>
</protein>
<evidence type="ECO:0000313" key="1">
    <source>
        <dbReference type="EMBL" id="KAJ7521224.1"/>
    </source>
</evidence>
<keyword evidence="2" id="KW-1185">Reference proteome</keyword>
<proteinExistence type="predicted"/>